<gene>
    <name evidence="2" type="ORF">SLITO_v1c03770</name>
</gene>
<dbReference type="PATRIC" id="fig|216942.3.peg.380"/>
<keyword evidence="3" id="KW-1185">Reference proteome</keyword>
<evidence type="ECO:0000256" key="1">
    <source>
        <dbReference type="SAM" id="SignalP"/>
    </source>
</evidence>
<evidence type="ECO:0008006" key="4">
    <source>
        <dbReference type="Google" id="ProtNLM"/>
    </source>
</evidence>
<dbReference type="RefSeq" id="WP_075058124.1">
    <property type="nucleotide sequence ID" value="NZ_CP012357.1"/>
</dbReference>
<evidence type="ECO:0000313" key="2">
    <source>
        <dbReference type="EMBL" id="AKX34030.1"/>
    </source>
</evidence>
<organism evidence="2 3">
    <name type="scientific">Spiroplasma litorale</name>
    <dbReference type="NCBI Taxonomy" id="216942"/>
    <lineage>
        <taxon>Bacteria</taxon>
        <taxon>Bacillati</taxon>
        <taxon>Mycoplasmatota</taxon>
        <taxon>Mollicutes</taxon>
        <taxon>Entomoplasmatales</taxon>
        <taxon>Spiroplasmataceae</taxon>
        <taxon>Spiroplasma</taxon>
    </lineage>
</organism>
<accession>A0A0K1W125</accession>
<dbReference type="Proteomes" id="UP000067476">
    <property type="component" value="Chromosome"/>
</dbReference>
<evidence type="ECO:0000313" key="3">
    <source>
        <dbReference type="Proteomes" id="UP000067476"/>
    </source>
</evidence>
<feature type="chain" id="PRO_5005470762" description="Lipoprotein" evidence="1">
    <location>
        <begin position="22"/>
        <end position="351"/>
    </location>
</feature>
<dbReference type="PROSITE" id="PS51257">
    <property type="entry name" value="PROKAR_LIPOPROTEIN"/>
    <property type="match status" value="1"/>
</dbReference>
<dbReference type="KEGG" id="sll:SLITO_v1c03770"/>
<proteinExistence type="predicted"/>
<sequence>MKKLKLILISLLPTLSLLTIGCGTGSSIDDIERPDPIMPISKTGFDKINIDDIEIDKFLYNEDLLKVINTKLTNAGYDLNKIDYKVFKNETQISMNDDLYRNGNYRFLITNKDNSNDTITAYIKIINSLYLQDNFNITEIGEVYDHRPNTLLNSLLFRNTSMIKYLQKIADELTLLENITYYKSEVENDVTPFHAKIQINDTIPKEKPKNFYGMIDLSYNIKTFDSSPGQNNINFPATFEEIIKDGDDKFKIKYSLGNLPDTSIYTVLMYLISINSINYNYWPIVLNDLDIKNIKPEYDKEKNQYSIRLFSKKYNGDQKLPESPIEQSGEYNNSSHYINDEKGILFYFTVI</sequence>
<dbReference type="STRING" id="216942.SLITO_v1c03770"/>
<name>A0A0K1W125_9MOLU</name>
<keyword evidence="1" id="KW-0732">Signal</keyword>
<dbReference type="OrthoDB" id="388678at2"/>
<dbReference type="EMBL" id="CP012357">
    <property type="protein sequence ID" value="AKX34030.1"/>
    <property type="molecule type" value="Genomic_DNA"/>
</dbReference>
<protein>
    <recommendedName>
        <fullName evidence="4">Lipoprotein</fullName>
    </recommendedName>
</protein>
<dbReference type="AlphaFoldDB" id="A0A0K1W125"/>
<feature type="signal peptide" evidence="1">
    <location>
        <begin position="1"/>
        <end position="21"/>
    </location>
</feature>
<reference evidence="2 3" key="1">
    <citation type="journal article" date="2015" name="Genome Announc.">
        <title>Complete Genome Sequence of Spiroplasma litorale TN-1T (DSM 21781), a Bacterium Isolated from a Green-Eyed Horsefly (Tabanus nigrovittatus).</title>
        <authorList>
            <person name="Lo W.S."/>
            <person name="Lai Y.C."/>
            <person name="Lien Y.W."/>
            <person name="Wang T.H."/>
            <person name="Kuo C.H."/>
        </authorList>
    </citation>
    <scope>NUCLEOTIDE SEQUENCE [LARGE SCALE GENOMIC DNA]</scope>
    <source>
        <strain evidence="2 3">TN-1</strain>
    </source>
</reference>